<feature type="region of interest" description="Disordered" evidence="1">
    <location>
        <begin position="488"/>
        <end position="533"/>
    </location>
</feature>
<feature type="compositionally biased region" description="Low complexity" evidence="1">
    <location>
        <begin position="308"/>
        <end position="320"/>
    </location>
</feature>
<dbReference type="InterPro" id="IPR044160">
    <property type="entry name" value="TGD4-like"/>
</dbReference>
<name>A0ABQ7FWX2_DUNSA</name>
<dbReference type="EMBL" id="MU070674">
    <property type="protein sequence ID" value="KAF5826867.1"/>
    <property type="molecule type" value="Genomic_DNA"/>
</dbReference>
<proteinExistence type="predicted"/>
<feature type="region of interest" description="Disordered" evidence="1">
    <location>
        <begin position="558"/>
        <end position="590"/>
    </location>
</feature>
<feature type="compositionally biased region" description="Low complexity" evidence="1">
    <location>
        <begin position="509"/>
        <end position="524"/>
    </location>
</feature>
<feature type="region of interest" description="Disordered" evidence="1">
    <location>
        <begin position="305"/>
        <end position="404"/>
    </location>
</feature>
<accession>A0ABQ7FWX2</accession>
<dbReference type="PANTHER" id="PTHR34954:SF3">
    <property type="entry name" value="EXPRESSED PROTEIN"/>
    <property type="match status" value="1"/>
</dbReference>
<evidence type="ECO:0000313" key="2">
    <source>
        <dbReference type="EMBL" id="KAF5826867.1"/>
    </source>
</evidence>
<feature type="region of interest" description="Disordered" evidence="1">
    <location>
        <begin position="417"/>
        <end position="447"/>
    </location>
</feature>
<keyword evidence="3" id="KW-1185">Reference proteome</keyword>
<dbReference type="Proteomes" id="UP000815325">
    <property type="component" value="Unassembled WGS sequence"/>
</dbReference>
<evidence type="ECO:0000313" key="3">
    <source>
        <dbReference type="Proteomes" id="UP000815325"/>
    </source>
</evidence>
<feature type="compositionally biased region" description="Low complexity" evidence="1">
    <location>
        <begin position="338"/>
        <end position="386"/>
    </location>
</feature>
<evidence type="ECO:0000256" key="1">
    <source>
        <dbReference type="SAM" id="MobiDB-lite"/>
    </source>
</evidence>
<reference evidence="2" key="1">
    <citation type="submission" date="2017-08" db="EMBL/GenBank/DDBJ databases">
        <authorList>
            <person name="Polle J.E."/>
            <person name="Barry K."/>
            <person name="Cushman J."/>
            <person name="Schmutz J."/>
            <person name="Tran D."/>
            <person name="Hathwaick L.T."/>
            <person name="Yim W.C."/>
            <person name="Jenkins J."/>
            <person name="Mckie-Krisberg Z.M."/>
            <person name="Prochnik S."/>
            <person name="Lindquist E."/>
            <person name="Dockter R.B."/>
            <person name="Adam C."/>
            <person name="Molina H."/>
            <person name="Bunkerborg J."/>
            <person name="Jin E."/>
            <person name="Buchheim M."/>
            <person name="Magnuson J."/>
        </authorList>
    </citation>
    <scope>NUCLEOTIDE SEQUENCE</scope>
    <source>
        <strain evidence="2">CCAP 19/18</strain>
    </source>
</reference>
<dbReference type="PANTHER" id="PTHR34954">
    <property type="entry name" value="EXPRESSED PROTEIN"/>
    <property type="match status" value="1"/>
</dbReference>
<gene>
    <name evidence="2" type="ORF">DUNSADRAFT_1838</name>
</gene>
<protein>
    <submittedName>
        <fullName evidence="2">Uncharacterized protein</fullName>
    </submittedName>
</protein>
<sequence>MAPSGGASTNSIRVLGIVPEKHLLHSEVLSGLHSQFHSQASQSPQSLETTAIRAPCSLGPLPLSSPSSLSRTQFLVAAQAATLPCFPSSSKSDGGVVVDRVLVQGGKGEHIWAALTGRAKAQRITTKRRQHGWKRALTDPENYTLCANARLRARPGSCARLSAELQPRNASEEVLEQQQQDPPALGQSIAGVLRRSTVRASSQLQHRLGHAELRAGLAYNQRLQHCKGYSTVPLSSSIDLCTPHQLSTPLQFRAGLYHATAPAEPTAGESSPCPLRTSVHAQGGLALQGERNLWSGNPAARRIKLYKQQQQRQQQQQQQQRRSRGTPGTAPTSASYHPTSMSSPTPSPAGAAAAASAASPPLTSHSSSVGAPAHAAAASGSSSLHHTSGREGARPRSNTLGPHNPIRQYLQRLLPQGHHAGSGFGEEDEEEHGGRGQGEWGSSKASGWLAPDADQVQESVIDATQSTSRLREDVQSLTEWVTSGAFSEQLQRRVGPTVPSKGKAPWFESNSSRTSTSTSSSSSSDNQPPWSSLLGPPHFRLAGMFGACMLAPLGPSQSGRGDATMAGNPVYNDAEEGSSGAWTPHQPLQPSLESLKGSISHLAKQSTYGLDLVLPGMSGFGRLVAWYAPGRKEGMLELRLF</sequence>
<comment type="caution">
    <text evidence="2">The sequence shown here is derived from an EMBL/GenBank/DDBJ whole genome shotgun (WGS) entry which is preliminary data.</text>
</comment>
<organism evidence="2 3">
    <name type="scientific">Dunaliella salina</name>
    <name type="common">Green alga</name>
    <name type="synonym">Protococcus salinus</name>
    <dbReference type="NCBI Taxonomy" id="3046"/>
    <lineage>
        <taxon>Eukaryota</taxon>
        <taxon>Viridiplantae</taxon>
        <taxon>Chlorophyta</taxon>
        <taxon>core chlorophytes</taxon>
        <taxon>Chlorophyceae</taxon>
        <taxon>CS clade</taxon>
        <taxon>Chlamydomonadales</taxon>
        <taxon>Dunaliellaceae</taxon>
        <taxon>Dunaliella</taxon>
    </lineage>
</organism>